<dbReference type="RefSeq" id="WP_072967007.1">
    <property type="nucleotide sequence ID" value="NZ_FQUR01000007.1"/>
</dbReference>
<keyword evidence="4 8" id="KW-0479">Metal-binding</keyword>
<feature type="binding site" evidence="8">
    <location>
        <position position="217"/>
    </location>
    <ligand>
        <name>Zn(2+)</name>
        <dbReference type="ChEBI" id="CHEBI:29105"/>
        <label>1</label>
    </ligand>
</feature>
<dbReference type="PANTHER" id="PTHR32481:SF0">
    <property type="entry name" value="AMINOPEPTIDASE YPDE-RELATED"/>
    <property type="match status" value="1"/>
</dbReference>
<dbReference type="AlphaFoldDB" id="A0A1M4TKB5"/>
<dbReference type="CDD" id="cd05656">
    <property type="entry name" value="M42_Frv"/>
    <property type="match status" value="1"/>
</dbReference>
<dbReference type="SUPFAM" id="SSF53187">
    <property type="entry name" value="Zn-dependent exopeptidases"/>
    <property type="match status" value="1"/>
</dbReference>
<dbReference type="GO" id="GO:0006508">
    <property type="term" value="P:proteolysis"/>
    <property type="evidence" value="ECO:0007669"/>
    <property type="project" value="UniProtKB-KW"/>
</dbReference>
<gene>
    <name evidence="9" type="ORF">SAMN02745195_00393</name>
</gene>
<dbReference type="InterPro" id="IPR008007">
    <property type="entry name" value="Peptidase_M42"/>
</dbReference>
<dbReference type="GO" id="GO:0046872">
    <property type="term" value="F:metal ion binding"/>
    <property type="evidence" value="ECO:0007669"/>
    <property type="project" value="UniProtKB-UniRule"/>
</dbReference>
<evidence type="ECO:0000256" key="5">
    <source>
        <dbReference type="ARBA" id="ARBA00022801"/>
    </source>
</evidence>
<feature type="binding site" evidence="8">
    <location>
        <position position="63"/>
    </location>
    <ligand>
        <name>Zn(2+)</name>
        <dbReference type="ChEBI" id="CHEBI:29105"/>
        <label>1</label>
    </ligand>
</feature>
<feature type="binding site" evidence="8">
    <location>
        <position position="303"/>
    </location>
    <ligand>
        <name>Zn(2+)</name>
        <dbReference type="ChEBI" id="CHEBI:29105"/>
        <label>2</label>
    </ligand>
</feature>
<dbReference type="PIRSF" id="PIRSF001123">
    <property type="entry name" value="PepA_GA"/>
    <property type="match status" value="1"/>
</dbReference>
<organism evidence="9 10">
    <name type="scientific">Thermoanaerobacter uzonensis DSM 18761</name>
    <dbReference type="NCBI Taxonomy" id="1123369"/>
    <lineage>
        <taxon>Bacteria</taxon>
        <taxon>Bacillati</taxon>
        <taxon>Bacillota</taxon>
        <taxon>Clostridia</taxon>
        <taxon>Thermoanaerobacterales</taxon>
        <taxon>Thermoanaerobacteraceae</taxon>
        <taxon>Thermoanaerobacter</taxon>
    </lineage>
</organism>
<evidence type="ECO:0000256" key="1">
    <source>
        <dbReference type="ARBA" id="ARBA00006272"/>
    </source>
</evidence>
<dbReference type="Gene3D" id="3.40.630.10">
    <property type="entry name" value="Zn peptidases"/>
    <property type="match status" value="1"/>
</dbReference>
<keyword evidence="3" id="KW-0645">Protease</keyword>
<dbReference type="PANTHER" id="PTHR32481">
    <property type="entry name" value="AMINOPEPTIDASE"/>
    <property type="match status" value="1"/>
</dbReference>
<reference evidence="10" key="1">
    <citation type="submission" date="2016-11" db="EMBL/GenBank/DDBJ databases">
        <authorList>
            <person name="Varghese N."/>
            <person name="Submissions S."/>
        </authorList>
    </citation>
    <scope>NUCLEOTIDE SEQUENCE [LARGE SCALE GENOMIC DNA]</scope>
    <source>
        <strain evidence="10">DSM 18761</strain>
    </source>
</reference>
<dbReference type="Gene3D" id="2.40.30.40">
    <property type="entry name" value="Peptidase M42, domain 2"/>
    <property type="match status" value="1"/>
</dbReference>
<feature type="binding site" evidence="8">
    <location>
        <position position="165"/>
    </location>
    <ligand>
        <name>Zn(2+)</name>
        <dbReference type="ChEBI" id="CHEBI:29105"/>
        <label>2</label>
    </ligand>
</feature>
<dbReference type="InterPro" id="IPR051464">
    <property type="entry name" value="Peptidase_M42_aminopept"/>
</dbReference>
<evidence type="ECO:0000313" key="9">
    <source>
        <dbReference type="EMBL" id="SHE44929.1"/>
    </source>
</evidence>
<name>A0A1M4TKB5_9THEO</name>
<evidence type="ECO:0000256" key="4">
    <source>
        <dbReference type="ARBA" id="ARBA00022723"/>
    </source>
</evidence>
<comment type="similarity">
    <text evidence="1 6">Belongs to the peptidase M42 family.</text>
</comment>
<dbReference type="Pfam" id="PF05343">
    <property type="entry name" value="Peptidase_M42"/>
    <property type="match status" value="1"/>
</dbReference>
<feature type="binding site" evidence="8">
    <location>
        <position position="165"/>
    </location>
    <ligand>
        <name>Zn(2+)</name>
        <dbReference type="ChEBI" id="CHEBI:29105"/>
        <label>1</label>
    </ligand>
</feature>
<dbReference type="GO" id="GO:0004177">
    <property type="term" value="F:aminopeptidase activity"/>
    <property type="evidence" value="ECO:0007669"/>
    <property type="project" value="UniProtKB-UniRule"/>
</dbReference>
<dbReference type="Proteomes" id="UP000184127">
    <property type="component" value="Unassembled WGS sequence"/>
</dbReference>
<evidence type="ECO:0000256" key="7">
    <source>
        <dbReference type="PIRSR" id="PIRSR001123-1"/>
    </source>
</evidence>
<dbReference type="SUPFAM" id="SSF101821">
    <property type="entry name" value="Aminopeptidase/glucanase lid domain"/>
    <property type="match status" value="1"/>
</dbReference>
<dbReference type="InterPro" id="IPR023367">
    <property type="entry name" value="Peptidase_M42_dom2"/>
</dbReference>
<evidence type="ECO:0000313" key="10">
    <source>
        <dbReference type="Proteomes" id="UP000184127"/>
    </source>
</evidence>
<evidence type="ECO:0000256" key="6">
    <source>
        <dbReference type="PIRNR" id="PIRNR001123"/>
    </source>
</evidence>
<comment type="cofactor">
    <cofactor evidence="8">
        <name>a divalent metal cation</name>
        <dbReference type="ChEBI" id="CHEBI:60240"/>
    </cofactor>
    <text evidence="8">Binds 2 divalent metal cations per subunit.</text>
</comment>
<feature type="active site" description="Proton acceptor" evidence="7">
    <location>
        <position position="194"/>
    </location>
</feature>
<evidence type="ECO:0000256" key="8">
    <source>
        <dbReference type="PIRSR" id="PIRSR001123-2"/>
    </source>
</evidence>
<dbReference type="EMBL" id="FQUR01000007">
    <property type="protein sequence ID" value="SHE44929.1"/>
    <property type="molecule type" value="Genomic_DNA"/>
</dbReference>
<proteinExistence type="inferred from homology"/>
<evidence type="ECO:0000256" key="2">
    <source>
        <dbReference type="ARBA" id="ARBA00022438"/>
    </source>
</evidence>
<keyword evidence="10" id="KW-1185">Reference proteome</keyword>
<sequence>MSLNIELIKKLTQTYGPSGSEEKVLEIIKEEVKDFCDEITYDALGNMICRKAGKGKKIMVAAHTDEIGLMITHIEDEGFLRFTTIGGVFVEQIVGRRVVFKNGVQGVIGVEHLEDKKDFRIEKLYIDIGVKNKEEAQKYVNIGDSASFAGEFIEAGDRLISKAFDDRIGCYVAIEALKNLKTENKVYFVFTVQEEVGLRGATTAAYNIHPDFAIAVDVTLTGDTPKAKKMSVSLGKGAAIKVMDRSIIVSPYVREMMIETAKEYNIPYQLEILEFGGTDAGAIHLTKGGIPSGVISIPTRYTHSISEMVDKNDVEASINLLIKILEK</sequence>
<keyword evidence="5" id="KW-0378">Hydrolase</keyword>
<accession>A0A1M4TKB5</accession>
<keyword evidence="2" id="KW-0031">Aminopeptidase</keyword>
<feature type="binding site" evidence="8">
    <location>
        <position position="195"/>
    </location>
    <ligand>
        <name>Zn(2+)</name>
        <dbReference type="ChEBI" id="CHEBI:29105"/>
        <label>2</label>
    </ligand>
</feature>
<protein>
    <submittedName>
        <fullName evidence="9">Endoglucanase</fullName>
    </submittedName>
</protein>
<evidence type="ECO:0000256" key="3">
    <source>
        <dbReference type="ARBA" id="ARBA00022670"/>
    </source>
</evidence>